<evidence type="ECO:0000256" key="4">
    <source>
        <dbReference type="ARBA" id="ARBA00022725"/>
    </source>
</evidence>
<dbReference type="GO" id="GO:0007165">
    <property type="term" value="P:signal transduction"/>
    <property type="evidence" value="ECO:0007669"/>
    <property type="project" value="UniProtKB-KW"/>
</dbReference>
<dbReference type="GO" id="GO:0007608">
    <property type="term" value="P:sensory perception of smell"/>
    <property type="evidence" value="ECO:0007669"/>
    <property type="project" value="UniProtKB-KW"/>
</dbReference>
<name>A0ABD1CJJ4_CULPP</name>
<dbReference type="GO" id="GO:0016020">
    <property type="term" value="C:membrane"/>
    <property type="evidence" value="ECO:0007669"/>
    <property type="project" value="UniProtKB-SubCell"/>
</dbReference>
<feature type="transmembrane region" description="Helical" evidence="9">
    <location>
        <begin position="210"/>
        <end position="230"/>
    </location>
</feature>
<evidence type="ECO:0000256" key="7">
    <source>
        <dbReference type="ARBA" id="ARBA00023170"/>
    </source>
</evidence>
<evidence type="ECO:0000256" key="6">
    <source>
        <dbReference type="ARBA" id="ARBA00023136"/>
    </source>
</evidence>
<keyword evidence="4" id="KW-0552">Olfaction</keyword>
<evidence type="ECO:0000256" key="5">
    <source>
        <dbReference type="ARBA" id="ARBA00022989"/>
    </source>
</evidence>
<dbReference type="PANTHER" id="PTHR21137">
    <property type="entry name" value="ODORANT RECEPTOR"/>
    <property type="match status" value="1"/>
</dbReference>
<dbReference type="Pfam" id="PF07841">
    <property type="entry name" value="DM4_12"/>
    <property type="match status" value="1"/>
</dbReference>
<keyword evidence="8" id="KW-0807">Transducer</keyword>
<evidence type="ECO:0008006" key="12">
    <source>
        <dbReference type="Google" id="ProtNLM"/>
    </source>
</evidence>
<feature type="transmembrane region" description="Helical" evidence="9">
    <location>
        <begin position="48"/>
        <end position="67"/>
    </location>
</feature>
<keyword evidence="6 9" id="KW-0472">Membrane</keyword>
<evidence type="ECO:0000256" key="1">
    <source>
        <dbReference type="ARBA" id="ARBA00004141"/>
    </source>
</evidence>
<dbReference type="AlphaFoldDB" id="A0ABD1CJJ4"/>
<dbReference type="Pfam" id="PF02949">
    <property type="entry name" value="7tm_6"/>
    <property type="match status" value="1"/>
</dbReference>
<feature type="transmembrane region" description="Helical" evidence="9">
    <location>
        <begin position="143"/>
        <end position="161"/>
    </location>
</feature>
<evidence type="ECO:0000313" key="10">
    <source>
        <dbReference type="EMBL" id="KAL1376557.1"/>
    </source>
</evidence>
<feature type="transmembrane region" description="Helical" evidence="9">
    <location>
        <begin position="434"/>
        <end position="456"/>
    </location>
</feature>
<evidence type="ECO:0000256" key="3">
    <source>
        <dbReference type="ARBA" id="ARBA00022692"/>
    </source>
</evidence>
<sequence length="605" mass="70115">MDRLPTHGPELKIVTRLMQSVALWPYDYDRHLPGWLRGRYHLSTVLNVLYYLVWLFINLHILVLHVKTILDRLDSFQDLFLILVTTFIYCVMVPVSLYCQLYYDKNVELIQMSMLLFRKRSAAGITYIKFEPTKQFVFKMFKMWMIGCMFGTMHWAIYPILQREKILPFQIWYPFDVHRSPLYELAFLGQVLGQYQVGMVFGLAGSLLMMHIFMVCGQFDILFCSLANVYNTAMINSGGYKLKLATARIMYKSSERRPNLYYFNEVHEENLPDAPRTKTKEIAALPQKHNYLPKLSNELATALDDCIDHHSVLIKFCHKMEECYHPFIMMKLGQIVVQLCLLVYMTTSQDDLTLMKLMNICEYLMLTMTELFLLCYLGQTMKVQSMKVGDALMMSPWYECGAAFRKRAQLIQINSIHPVRLTAMKLNDLDFETYYMVSMIIRSECYLLIVLAALVLNTAACSQNQTCLGDVGDGDELEAIHLRQKRWLTMIPNGGVCKCVFSSVAPVRWAHKVVRSVNLAVNVQANYAIPAKIIWPHAENFFKERVLSADYVDNSRRDLYQLLERMIKSWGGDGRECLLKTICQTAETPLHHNGMIGEILDLVFT</sequence>
<feature type="transmembrane region" description="Helical" evidence="9">
    <location>
        <begin position="79"/>
        <end position="103"/>
    </location>
</feature>
<dbReference type="EMBL" id="JBEHCU010011593">
    <property type="protein sequence ID" value="KAL1376557.1"/>
    <property type="molecule type" value="Genomic_DNA"/>
</dbReference>
<evidence type="ECO:0000256" key="8">
    <source>
        <dbReference type="ARBA" id="ARBA00023224"/>
    </source>
</evidence>
<feature type="transmembrane region" description="Helical" evidence="9">
    <location>
        <begin position="328"/>
        <end position="345"/>
    </location>
</feature>
<accession>A0ABD1CJJ4</accession>
<dbReference type="InterPro" id="IPR006631">
    <property type="entry name" value="DM4_12"/>
</dbReference>
<organism evidence="10 11">
    <name type="scientific">Culex pipiens pipiens</name>
    <name type="common">Northern house mosquito</name>
    <dbReference type="NCBI Taxonomy" id="38569"/>
    <lineage>
        <taxon>Eukaryota</taxon>
        <taxon>Metazoa</taxon>
        <taxon>Ecdysozoa</taxon>
        <taxon>Arthropoda</taxon>
        <taxon>Hexapoda</taxon>
        <taxon>Insecta</taxon>
        <taxon>Pterygota</taxon>
        <taxon>Neoptera</taxon>
        <taxon>Endopterygota</taxon>
        <taxon>Diptera</taxon>
        <taxon>Nematocera</taxon>
        <taxon>Culicoidea</taxon>
        <taxon>Culicidae</taxon>
        <taxon>Culicinae</taxon>
        <taxon>Culicini</taxon>
        <taxon>Culex</taxon>
        <taxon>Culex</taxon>
    </lineage>
</organism>
<proteinExistence type="predicted"/>
<keyword evidence="7" id="KW-0675">Receptor</keyword>
<keyword evidence="11" id="KW-1185">Reference proteome</keyword>
<dbReference type="InterPro" id="IPR004117">
    <property type="entry name" value="7tm6_olfct_rcpt"/>
</dbReference>
<protein>
    <recommendedName>
        <fullName evidence="12">Odorant receptor</fullName>
    </recommendedName>
</protein>
<keyword evidence="3 9" id="KW-0812">Transmembrane</keyword>
<comment type="caution">
    <text evidence="10">The sequence shown here is derived from an EMBL/GenBank/DDBJ whole genome shotgun (WGS) entry which is preliminary data.</text>
</comment>
<evidence type="ECO:0000313" key="11">
    <source>
        <dbReference type="Proteomes" id="UP001562425"/>
    </source>
</evidence>
<dbReference type="SMART" id="SM00718">
    <property type="entry name" value="DM4_12"/>
    <property type="match status" value="1"/>
</dbReference>
<dbReference type="Proteomes" id="UP001562425">
    <property type="component" value="Unassembled WGS sequence"/>
</dbReference>
<dbReference type="PANTHER" id="PTHR21137:SF42">
    <property type="entry name" value="ODORANT RECEPTOR 83A"/>
    <property type="match status" value="1"/>
</dbReference>
<evidence type="ECO:0000256" key="9">
    <source>
        <dbReference type="SAM" id="Phobius"/>
    </source>
</evidence>
<gene>
    <name evidence="10" type="ORF">pipiens_001570</name>
</gene>
<evidence type="ECO:0000256" key="2">
    <source>
        <dbReference type="ARBA" id="ARBA00022606"/>
    </source>
</evidence>
<reference evidence="10 11" key="1">
    <citation type="submission" date="2024-05" db="EMBL/GenBank/DDBJ databases">
        <title>Culex pipiens pipiens assembly and annotation.</title>
        <authorList>
            <person name="Alout H."/>
            <person name="Durand T."/>
        </authorList>
    </citation>
    <scope>NUCLEOTIDE SEQUENCE [LARGE SCALE GENOMIC DNA]</scope>
    <source>
        <strain evidence="10">HA-2024</strain>
        <tissue evidence="10">Whole body</tissue>
    </source>
</reference>
<keyword evidence="5 9" id="KW-1133">Transmembrane helix</keyword>
<feature type="transmembrane region" description="Helical" evidence="9">
    <location>
        <begin position="357"/>
        <end position="377"/>
    </location>
</feature>
<keyword evidence="2" id="KW-0716">Sensory transduction</keyword>
<comment type="subcellular location">
    <subcellularLocation>
        <location evidence="1">Membrane</location>
        <topology evidence="1">Multi-pass membrane protein</topology>
    </subcellularLocation>
</comment>